<name>A0ABR8ND05_9ACTN</name>
<gene>
    <name evidence="3" type="ORF">IEZ26_15450</name>
</gene>
<keyword evidence="4" id="KW-1185">Reference proteome</keyword>
<dbReference type="PRINTS" id="PR00419">
    <property type="entry name" value="ADXRDTASE"/>
</dbReference>
<organism evidence="3 4">
    <name type="scientific">Nocardioides cavernae</name>
    <dbReference type="NCBI Taxonomy" id="1921566"/>
    <lineage>
        <taxon>Bacteria</taxon>
        <taxon>Bacillati</taxon>
        <taxon>Actinomycetota</taxon>
        <taxon>Actinomycetes</taxon>
        <taxon>Propionibacteriales</taxon>
        <taxon>Nocardioidaceae</taxon>
        <taxon>Nocardioides</taxon>
    </lineage>
</organism>
<dbReference type="Gene3D" id="3.30.9.10">
    <property type="entry name" value="D-Amino Acid Oxidase, subunit A, domain 2"/>
    <property type="match status" value="1"/>
</dbReference>
<dbReference type="RefSeq" id="WP_191195863.1">
    <property type="nucleotide sequence ID" value="NZ_JACXYZ010000002.1"/>
</dbReference>
<evidence type="ECO:0000256" key="1">
    <source>
        <dbReference type="ARBA" id="ARBA00023002"/>
    </source>
</evidence>
<dbReference type="InterPro" id="IPR006076">
    <property type="entry name" value="FAD-dep_OxRdtase"/>
</dbReference>
<dbReference type="EMBL" id="JACXYZ010000002">
    <property type="protein sequence ID" value="MBD3926018.1"/>
    <property type="molecule type" value="Genomic_DNA"/>
</dbReference>
<protein>
    <submittedName>
        <fullName evidence="3">FAD-binding oxidoreductase</fullName>
    </submittedName>
</protein>
<dbReference type="Gene3D" id="3.50.50.60">
    <property type="entry name" value="FAD/NAD(P)-binding domain"/>
    <property type="match status" value="2"/>
</dbReference>
<proteinExistence type="predicted"/>
<comment type="caution">
    <text evidence="3">The sequence shown here is derived from an EMBL/GenBank/DDBJ whole genome shotgun (WGS) entry which is preliminary data.</text>
</comment>
<sequence>MPQSVAIVGAGMVGLATAWHLQEHGIHVTVYERHHVAAGSSWGNAGWLTPALTAPLPEPAVLRYGVRAVVSPSSPVYVPLRPDPRLLRFLTGFARHSTERHWGRGMRAYAPMNRRALDAFDELTDNGVAATTRPADPFLAAFRTPEERAALVDELEHIQDAGQAVKYDLLTGHEARGIEPALSSAVGAVIRLYDQRYINPPAFVGELARAVMDRGGRIVEGASVSGVRPANGGAYLTTREDIDGTNRYDAVVLANGAWIGHLGRQFGVRQPVQAGRGYSFSVAGEHLPSTPLYFPAQRVACTPLHGPNGTRLRVAGMMEFRAPDAALDRRRIGAIVNAARPLLDGVDLDNRRDEWVGSRPCTADGLPLIGGTRAPGVYVAGGHGMWGIALGPLTGKLLADQIATGVTPPELVAFDPLR</sequence>
<reference evidence="3 4" key="1">
    <citation type="submission" date="2020-09" db="EMBL/GenBank/DDBJ databases">
        <title>novel species in genus Nocardioides.</title>
        <authorList>
            <person name="Zhang G."/>
        </authorList>
    </citation>
    <scope>NUCLEOTIDE SEQUENCE [LARGE SCALE GENOMIC DNA]</scope>
    <source>
        <strain evidence="3 4">KCTC 39551</strain>
    </source>
</reference>
<accession>A0ABR8ND05</accession>
<dbReference type="PANTHER" id="PTHR13847">
    <property type="entry name" value="SARCOSINE DEHYDROGENASE-RELATED"/>
    <property type="match status" value="1"/>
</dbReference>
<evidence type="ECO:0000313" key="4">
    <source>
        <dbReference type="Proteomes" id="UP000618818"/>
    </source>
</evidence>
<dbReference type="SUPFAM" id="SSF54373">
    <property type="entry name" value="FAD-linked reductases, C-terminal domain"/>
    <property type="match status" value="1"/>
</dbReference>
<evidence type="ECO:0000313" key="3">
    <source>
        <dbReference type="EMBL" id="MBD3926018.1"/>
    </source>
</evidence>
<dbReference type="Pfam" id="PF01266">
    <property type="entry name" value="DAO"/>
    <property type="match status" value="1"/>
</dbReference>
<dbReference type="SUPFAM" id="SSF51905">
    <property type="entry name" value="FAD/NAD(P)-binding domain"/>
    <property type="match status" value="1"/>
</dbReference>
<keyword evidence="1" id="KW-0560">Oxidoreductase</keyword>
<dbReference type="PANTHER" id="PTHR13847:SF289">
    <property type="entry name" value="GLYCINE OXIDASE"/>
    <property type="match status" value="1"/>
</dbReference>
<feature type="domain" description="FAD dependent oxidoreductase" evidence="2">
    <location>
        <begin position="5"/>
        <end position="400"/>
    </location>
</feature>
<dbReference type="Proteomes" id="UP000618818">
    <property type="component" value="Unassembled WGS sequence"/>
</dbReference>
<dbReference type="InterPro" id="IPR036188">
    <property type="entry name" value="FAD/NAD-bd_sf"/>
</dbReference>
<evidence type="ECO:0000259" key="2">
    <source>
        <dbReference type="Pfam" id="PF01266"/>
    </source>
</evidence>